<reference evidence="1" key="1">
    <citation type="submission" date="2014-11" db="EMBL/GenBank/DDBJ databases">
        <authorList>
            <person name="Amaro Gonzalez C."/>
        </authorList>
    </citation>
    <scope>NUCLEOTIDE SEQUENCE</scope>
</reference>
<organism evidence="1">
    <name type="scientific">Anguilla anguilla</name>
    <name type="common">European freshwater eel</name>
    <name type="synonym">Muraena anguilla</name>
    <dbReference type="NCBI Taxonomy" id="7936"/>
    <lineage>
        <taxon>Eukaryota</taxon>
        <taxon>Metazoa</taxon>
        <taxon>Chordata</taxon>
        <taxon>Craniata</taxon>
        <taxon>Vertebrata</taxon>
        <taxon>Euteleostomi</taxon>
        <taxon>Actinopterygii</taxon>
        <taxon>Neopterygii</taxon>
        <taxon>Teleostei</taxon>
        <taxon>Anguilliformes</taxon>
        <taxon>Anguillidae</taxon>
        <taxon>Anguilla</taxon>
    </lineage>
</organism>
<accession>A0A0E9U2I9</accession>
<sequence length="20" mass="2350">MEVNKISGFFYFLAKTSPRN</sequence>
<protein>
    <submittedName>
        <fullName evidence="1">Uncharacterized protein</fullName>
    </submittedName>
</protein>
<reference evidence="1" key="2">
    <citation type="journal article" date="2015" name="Fish Shellfish Immunol.">
        <title>Early steps in the European eel (Anguilla anguilla)-Vibrio vulnificus interaction in the gills: Role of the RtxA13 toxin.</title>
        <authorList>
            <person name="Callol A."/>
            <person name="Pajuelo D."/>
            <person name="Ebbesson L."/>
            <person name="Teles M."/>
            <person name="MacKenzie S."/>
            <person name="Amaro C."/>
        </authorList>
    </citation>
    <scope>NUCLEOTIDE SEQUENCE</scope>
</reference>
<name>A0A0E9U2I9_ANGAN</name>
<proteinExistence type="predicted"/>
<evidence type="ECO:0000313" key="1">
    <source>
        <dbReference type="EMBL" id="JAH59947.1"/>
    </source>
</evidence>
<dbReference type="EMBL" id="GBXM01048630">
    <property type="protein sequence ID" value="JAH59947.1"/>
    <property type="molecule type" value="Transcribed_RNA"/>
</dbReference>
<dbReference type="AlphaFoldDB" id="A0A0E9U2I9"/>